<dbReference type="RefSeq" id="WP_306706406.1">
    <property type="nucleotide sequence ID" value="NZ_JAUJFI010000048.1"/>
</dbReference>
<evidence type="ECO:0000313" key="2">
    <source>
        <dbReference type="Proteomes" id="UP001227317"/>
    </source>
</evidence>
<dbReference type="Proteomes" id="UP001227317">
    <property type="component" value="Unassembled WGS sequence"/>
</dbReference>
<accession>A0ABU0WGU0</accession>
<gene>
    <name evidence="1" type="ORF">QSG27_12095</name>
</gene>
<keyword evidence="2" id="KW-1185">Reference proteome</keyword>
<dbReference type="SUPFAM" id="SSF52402">
    <property type="entry name" value="Adenine nucleotide alpha hydrolases-like"/>
    <property type="match status" value="1"/>
</dbReference>
<reference evidence="1 2" key="1">
    <citation type="submission" date="2023-06" db="EMBL/GenBank/DDBJ databases">
        <title>Azospirillum isscasensis sp.nov, a bacterium isolated from rhizosphere soil of rice.</title>
        <authorList>
            <person name="Wang H."/>
        </authorList>
    </citation>
    <scope>NUCLEOTIDE SEQUENCE [LARGE SCALE GENOMIC DNA]</scope>
    <source>
        <strain evidence="1 2">C340-1</strain>
    </source>
</reference>
<name>A0ABU0WGU0_9PROT</name>
<evidence type="ECO:0000313" key="1">
    <source>
        <dbReference type="EMBL" id="MDQ2103431.1"/>
    </source>
</evidence>
<organism evidence="1 2">
    <name type="scientific">Azospirillum isscasi</name>
    <dbReference type="NCBI Taxonomy" id="3053926"/>
    <lineage>
        <taxon>Bacteria</taxon>
        <taxon>Pseudomonadati</taxon>
        <taxon>Pseudomonadota</taxon>
        <taxon>Alphaproteobacteria</taxon>
        <taxon>Rhodospirillales</taxon>
        <taxon>Azospirillaceae</taxon>
        <taxon>Azospirillum</taxon>
    </lineage>
</organism>
<comment type="caution">
    <text evidence="1">The sequence shown here is derived from an EMBL/GenBank/DDBJ whole genome shotgun (WGS) entry which is preliminary data.</text>
</comment>
<evidence type="ECO:0008006" key="3">
    <source>
        <dbReference type="Google" id="ProtNLM"/>
    </source>
</evidence>
<protein>
    <recommendedName>
        <fullName evidence="3">7-cyano-7-deazaguanine synthase</fullName>
    </recommendedName>
</protein>
<dbReference type="EMBL" id="JAUJFI010000048">
    <property type="protein sequence ID" value="MDQ2103431.1"/>
    <property type="molecule type" value="Genomic_DNA"/>
</dbReference>
<sequence>MAGRGLHIGIEETEGGGMVRRTVLLSEDGARRRHRVVYEFEDPSGTAADRPMDGAVMAFLFHAMQRGLPVHVHGPVTRTALYNIDTLQGVWRRWRPDRYRTVEILPEAVIDRTAPKPGRRAIAAYSGGLDSTFTILRHRLLLPPERRHGVGALLMVHGFDVALDRPGDFERLVERTRSFRDLVGLDLRVVRTNSKELHLQNWQDSHAAELAACLHLYGAEFEFGLIGSTKPYDALVIPYGTTPIADHLLSGDGFSIVHDGAACSRTEKAAAVAAHPEAVRSLRVCWEGAEQFRNCGVCEKCMRTRMNFAAAGVAAPACFDGPLDPARIAGIPVRNEPQAAELRSIVDYARRHGVQGEWLERLKERVQVIHPGAIHTGTGHTGTGQPEPVPVRAMKAASASLRQAAGALLDAMELKQPLKRVRNRLRTRS</sequence>
<proteinExistence type="predicted"/>